<sequence length="383" mass="42201">MTKLFALCLVLTVLFTLGHCAVSEGDIIVKDGHRVVVVEYDGADETNTRVLISPPGKEEEKIRDEGEVFGNGERETASSLPEEEEREHHASPGELICDAIGKCKHKMATVLGRVKDRTASDLSEEKPKEKIGREARDVEEKVSGTAHEAKETVKERVTKKVQRAQNVLENSKIAVRGIGTAVATALGLTKIGSVVGIVAIAAAYGMCVWVTFVSGYVLASVLGEKQFGVVQSKMYPVYFKAVTVGILVGLLGHVISRRRKVFTDAVDMWQAINLLASILMVEANASFVDPRATKAMFELIKAEKEEGRGLDTSEPQSSETAARTRGKKKVTEKMDQDAVKQRLTNLRERMYRLNAYSSRLNLLTLMSLTWHFVYLGDRLSLTC</sequence>
<accession>A0A8T2C308</accession>
<dbReference type="GO" id="GO:0016020">
    <property type="term" value="C:membrane"/>
    <property type="evidence" value="ECO:0007669"/>
    <property type="project" value="UniProtKB-SubCell"/>
</dbReference>
<evidence type="ECO:0000256" key="3">
    <source>
        <dbReference type="ARBA" id="ARBA00022989"/>
    </source>
</evidence>
<feature type="signal peptide" evidence="7">
    <location>
        <begin position="1"/>
        <end position="20"/>
    </location>
</feature>
<dbReference type="InterPro" id="IPR025423">
    <property type="entry name" value="TMEM205-like"/>
</dbReference>
<feature type="region of interest" description="Disordered" evidence="5">
    <location>
        <begin position="54"/>
        <end position="91"/>
    </location>
</feature>
<name>A0A8T2C308_9BRAS</name>
<feature type="transmembrane region" description="Helical" evidence="6">
    <location>
        <begin position="194"/>
        <end position="223"/>
    </location>
</feature>
<evidence type="ECO:0000256" key="2">
    <source>
        <dbReference type="ARBA" id="ARBA00022692"/>
    </source>
</evidence>
<proteinExistence type="predicted"/>
<evidence type="ECO:0000259" key="8">
    <source>
        <dbReference type="Pfam" id="PF13664"/>
    </source>
</evidence>
<dbReference type="PANTHER" id="PTHR47652">
    <property type="entry name" value="MITOCHONDRIAL IMPORT INNER MEMBRANE TRANSLOCASE SUBUNIT TIM44"/>
    <property type="match status" value="1"/>
</dbReference>
<feature type="compositionally biased region" description="Basic and acidic residues" evidence="5">
    <location>
        <begin position="56"/>
        <end position="76"/>
    </location>
</feature>
<feature type="chain" id="PRO_5035830081" description="TMEM205-like domain-containing protein" evidence="7">
    <location>
        <begin position="21"/>
        <end position="383"/>
    </location>
</feature>
<evidence type="ECO:0000313" key="9">
    <source>
        <dbReference type="EMBL" id="KAG7592646.1"/>
    </source>
</evidence>
<dbReference type="AlphaFoldDB" id="A0A8T2C308"/>
<keyword evidence="10" id="KW-1185">Reference proteome</keyword>
<dbReference type="EMBL" id="JAEFBK010000006">
    <property type="protein sequence ID" value="KAG7592646.1"/>
    <property type="molecule type" value="Genomic_DNA"/>
</dbReference>
<comment type="caution">
    <text evidence="9">The sequence shown here is derived from an EMBL/GenBank/DDBJ whole genome shotgun (WGS) entry which is preliminary data.</text>
</comment>
<dbReference type="PANTHER" id="PTHR47652:SF6">
    <property type="entry name" value="LATE EMBRYOGENESIS ABUNDANT PROTEIN (LEA) FAMILY PROTEIN"/>
    <property type="match status" value="1"/>
</dbReference>
<dbReference type="Proteomes" id="UP000694240">
    <property type="component" value="Chromosome 6"/>
</dbReference>
<feature type="region of interest" description="Disordered" evidence="5">
    <location>
        <begin position="306"/>
        <end position="334"/>
    </location>
</feature>
<evidence type="ECO:0000256" key="4">
    <source>
        <dbReference type="ARBA" id="ARBA00023136"/>
    </source>
</evidence>
<gene>
    <name evidence="9" type="ORF">ISN45_Aa01g015100</name>
</gene>
<feature type="transmembrane region" description="Helical" evidence="6">
    <location>
        <begin position="356"/>
        <end position="375"/>
    </location>
</feature>
<protein>
    <recommendedName>
        <fullName evidence="8">TMEM205-like domain-containing protein</fullName>
    </recommendedName>
</protein>
<dbReference type="Pfam" id="PF13664">
    <property type="entry name" value="DUF4149"/>
    <property type="match status" value="1"/>
</dbReference>
<evidence type="ECO:0000256" key="1">
    <source>
        <dbReference type="ARBA" id="ARBA00004370"/>
    </source>
</evidence>
<keyword evidence="7" id="KW-0732">Signal</keyword>
<keyword evidence="4 6" id="KW-0472">Membrane</keyword>
<organism evidence="9 10">
    <name type="scientific">Arabidopsis thaliana x Arabidopsis arenosa</name>
    <dbReference type="NCBI Taxonomy" id="1240361"/>
    <lineage>
        <taxon>Eukaryota</taxon>
        <taxon>Viridiplantae</taxon>
        <taxon>Streptophyta</taxon>
        <taxon>Embryophyta</taxon>
        <taxon>Tracheophyta</taxon>
        <taxon>Spermatophyta</taxon>
        <taxon>Magnoliopsida</taxon>
        <taxon>eudicotyledons</taxon>
        <taxon>Gunneridae</taxon>
        <taxon>Pentapetalae</taxon>
        <taxon>rosids</taxon>
        <taxon>malvids</taxon>
        <taxon>Brassicales</taxon>
        <taxon>Brassicaceae</taxon>
        <taxon>Camelineae</taxon>
        <taxon>Arabidopsis</taxon>
    </lineage>
</organism>
<keyword evidence="3 6" id="KW-1133">Transmembrane helix</keyword>
<feature type="domain" description="TMEM205-like" evidence="8">
    <location>
        <begin position="199"/>
        <end position="298"/>
    </location>
</feature>
<evidence type="ECO:0000313" key="10">
    <source>
        <dbReference type="Proteomes" id="UP000694240"/>
    </source>
</evidence>
<keyword evidence="2 6" id="KW-0812">Transmembrane</keyword>
<evidence type="ECO:0000256" key="5">
    <source>
        <dbReference type="SAM" id="MobiDB-lite"/>
    </source>
</evidence>
<reference evidence="9 10" key="1">
    <citation type="submission" date="2020-12" db="EMBL/GenBank/DDBJ databases">
        <title>Concerted genomic and epigenomic changes stabilize Arabidopsis allopolyploids.</title>
        <authorList>
            <person name="Chen Z."/>
        </authorList>
    </citation>
    <scope>NUCLEOTIDE SEQUENCE [LARGE SCALE GENOMIC DNA]</scope>
    <source>
        <strain evidence="9">Allo738</strain>
        <tissue evidence="9">Leaf</tissue>
    </source>
</reference>
<feature type="region of interest" description="Disordered" evidence="5">
    <location>
        <begin position="118"/>
        <end position="151"/>
    </location>
</feature>
<feature type="transmembrane region" description="Helical" evidence="6">
    <location>
        <begin position="235"/>
        <end position="256"/>
    </location>
</feature>
<comment type="subcellular location">
    <subcellularLocation>
        <location evidence="1">Membrane</location>
    </subcellularLocation>
</comment>
<evidence type="ECO:0000256" key="6">
    <source>
        <dbReference type="SAM" id="Phobius"/>
    </source>
</evidence>
<evidence type="ECO:0000256" key="7">
    <source>
        <dbReference type="SAM" id="SignalP"/>
    </source>
</evidence>